<dbReference type="PRINTS" id="PR00081">
    <property type="entry name" value="GDHRDH"/>
</dbReference>
<proteinExistence type="inferred from homology"/>
<dbReference type="GO" id="GO:0016491">
    <property type="term" value="F:oxidoreductase activity"/>
    <property type="evidence" value="ECO:0007669"/>
    <property type="project" value="UniProtKB-KW"/>
</dbReference>
<dbReference type="EMBL" id="FOAP01000004">
    <property type="protein sequence ID" value="SEL17337.1"/>
    <property type="molecule type" value="Genomic_DNA"/>
</dbReference>
<name>A0A1H7N385_STIAU</name>
<dbReference type="SUPFAM" id="SSF51735">
    <property type="entry name" value="NAD(P)-binding Rossmann-fold domains"/>
    <property type="match status" value="1"/>
</dbReference>
<organism evidence="5 6">
    <name type="scientific">Stigmatella aurantiaca</name>
    <dbReference type="NCBI Taxonomy" id="41"/>
    <lineage>
        <taxon>Bacteria</taxon>
        <taxon>Pseudomonadati</taxon>
        <taxon>Myxococcota</taxon>
        <taxon>Myxococcia</taxon>
        <taxon>Myxococcales</taxon>
        <taxon>Cystobacterineae</taxon>
        <taxon>Archangiaceae</taxon>
        <taxon>Stigmatella</taxon>
    </lineage>
</organism>
<reference evidence="6" key="1">
    <citation type="submission" date="2016-10" db="EMBL/GenBank/DDBJ databases">
        <authorList>
            <person name="Varghese N."/>
            <person name="Submissions S."/>
        </authorList>
    </citation>
    <scope>NUCLEOTIDE SEQUENCE [LARGE SCALE GENOMIC DNA]</scope>
    <source>
        <strain evidence="6">DSM 17044</strain>
    </source>
</reference>
<dbReference type="PANTHER" id="PTHR24321">
    <property type="entry name" value="DEHYDROGENASES, SHORT CHAIN"/>
    <property type="match status" value="1"/>
</dbReference>
<keyword evidence="3" id="KW-0520">NAD</keyword>
<comment type="similarity">
    <text evidence="1">Belongs to the short-chain dehydrogenases/reductases (SDR) family.</text>
</comment>
<protein>
    <submittedName>
        <fullName evidence="5">3-oxoacyl-[acyl-carrier protein] reductase</fullName>
    </submittedName>
</protein>
<evidence type="ECO:0000313" key="5">
    <source>
        <dbReference type="EMBL" id="SEL17337.1"/>
    </source>
</evidence>
<accession>A0A1H7N385</accession>
<evidence type="ECO:0000313" key="6">
    <source>
        <dbReference type="Proteomes" id="UP000182719"/>
    </source>
</evidence>
<dbReference type="InterPro" id="IPR002347">
    <property type="entry name" value="SDR_fam"/>
</dbReference>
<keyword evidence="6" id="KW-1185">Reference proteome</keyword>
<gene>
    <name evidence="5" type="ORF">SAMN05444354_104185</name>
</gene>
<dbReference type="PANTHER" id="PTHR24321:SF8">
    <property type="entry name" value="ESTRADIOL 17-BETA-DEHYDROGENASE 8-RELATED"/>
    <property type="match status" value="1"/>
</dbReference>
<dbReference type="CDD" id="cd05233">
    <property type="entry name" value="SDR_c"/>
    <property type="match status" value="1"/>
</dbReference>
<dbReference type="Gene3D" id="3.40.50.720">
    <property type="entry name" value="NAD(P)-binding Rossmann-like Domain"/>
    <property type="match status" value="1"/>
</dbReference>
<feature type="domain" description="Ketoreductase" evidence="4">
    <location>
        <begin position="12"/>
        <end position="196"/>
    </location>
</feature>
<evidence type="ECO:0000256" key="3">
    <source>
        <dbReference type="ARBA" id="ARBA00023027"/>
    </source>
</evidence>
<keyword evidence="2" id="KW-0560">Oxidoreductase</keyword>
<dbReference type="InterPro" id="IPR036291">
    <property type="entry name" value="NAD(P)-bd_dom_sf"/>
</dbReference>
<evidence type="ECO:0000256" key="1">
    <source>
        <dbReference type="ARBA" id="ARBA00006484"/>
    </source>
</evidence>
<dbReference type="AlphaFoldDB" id="A0A1H7N385"/>
<evidence type="ECO:0000259" key="4">
    <source>
        <dbReference type="SMART" id="SM00822"/>
    </source>
</evidence>
<dbReference type="Pfam" id="PF13561">
    <property type="entry name" value="adh_short_C2"/>
    <property type="match status" value="1"/>
</dbReference>
<sequence>MVGLMDTELQGKCVLVTGGAGGIGSATVRAFAEEGARVAVHYRSSEAPARALAGEVGGVALRADLTVEAEVDALIPEAVRALGRLDVLVANAGHWAPLDMPVWKMPLSRWRQTMAENLDSVFLCCRAFLRHVEVTRGGSLVLISSTAGLFGEAGHSDYAAAKGALASGFVKSLKNELGRIAPLARVNVVCPGWTEVDRNRGRLQDPAFLSRVTRTMALRKVAKPDDIARVIVTLASDRISGHVTGEIITVAGGMEGRVLHEG</sequence>
<evidence type="ECO:0000256" key="2">
    <source>
        <dbReference type="ARBA" id="ARBA00023002"/>
    </source>
</evidence>
<dbReference type="FunFam" id="3.40.50.720:FF:000084">
    <property type="entry name" value="Short-chain dehydrogenase reductase"/>
    <property type="match status" value="1"/>
</dbReference>
<dbReference type="InterPro" id="IPR057326">
    <property type="entry name" value="KR_dom"/>
</dbReference>
<dbReference type="Proteomes" id="UP000182719">
    <property type="component" value="Unassembled WGS sequence"/>
</dbReference>
<dbReference type="SMART" id="SM00822">
    <property type="entry name" value="PKS_KR"/>
    <property type="match status" value="1"/>
</dbReference>